<evidence type="ECO:0000313" key="8">
    <source>
        <dbReference type="Proteomes" id="UP000315112"/>
    </source>
</evidence>
<dbReference type="PANTHER" id="PTHR44103">
    <property type="entry name" value="PROPROTEIN CONVERTASE P"/>
    <property type="match status" value="1"/>
</dbReference>
<dbReference type="InterPro" id="IPR028994">
    <property type="entry name" value="Integrin_alpha_N"/>
</dbReference>
<feature type="signal peptide" evidence="5">
    <location>
        <begin position="1"/>
        <end position="24"/>
    </location>
</feature>
<reference evidence="6 9" key="3">
    <citation type="submission" date="2019-12" db="EMBL/GenBank/DDBJ databases">
        <title>Draft Genome Sequences of Six Type Strains of the Genus Massilia.</title>
        <authorList>
            <person name="Miess H."/>
            <person name="Frediansyah A."/>
            <person name="Goeker M."/>
            <person name="Gross H."/>
        </authorList>
    </citation>
    <scope>NUCLEOTIDE SEQUENCE [LARGE SCALE GENOMIC DNA]</scope>
    <source>
        <strain evidence="6 9">DSM 26639</strain>
    </source>
</reference>
<evidence type="ECO:0000256" key="2">
    <source>
        <dbReference type="ARBA" id="ARBA00022525"/>
    </source>
</evidence>
<evidence type="ECO:0000256" key="5">
    <source>
        <dbReference type="SAM" id="SignalP"/>
    </source>
</evidence>
<dbReference type="Proteomes" id="UP000315112">
    <property type="component" value="Unassembled WGS sequence"/>
</dbReference>
<evidence type="ECO:0000256" key="3">
    <source>
        <dbReference type="ARBA" id="ARBA00022729"/>
    </source>
</evidence>
<protein>
    <submittedName>
        <fullName evidence="7">Insecticide toxin TcdB-like protein</fullName>
    </submittedName>
</protein>
<dbReference type="OrthoDB" id="5481797at2"/>
<evidence type="ECO:0000313" key="9">
    <source>
        <dbReference type="Proteomes" id="UP000437862"/>
    </source>
</evidence>
<dbReference type="Pfam" id="PF03534">
    <property type="entry name" value="SpvB"/>
    <property type="match status" value="1"/>
</dbReference>
<proteinExistence type="predicted"/>
<dbReference type="SUPFAM" id="SSF69318">
    <property type="entry name" value="Integrin alpha N-terminal domain"/>
    <property type="match status" value="1"/>
</dbReference>
<evidence type="ECO:0000256" key="1">
    <source>
        <dbReference type="ARBA" id="ARBA00004613"/>
    </source>
</evidence>
<dbReference type="EMBL" id="CP046904">
    <property type="protein sequence ID" value="QGZ41354.1"/>
    <property type="molecule type" value="Genomic_DNA"/>
</dbReference>
<feature type="chain" id="PRO_5044618161" evidence="5">
    <location>
        <begin position="25"/>
        <end position="993"/>
    </location>
</feature>
<keyword evidence="4" id="KW-0843">Virulence</keyword>
<dbReference type="Proteomes" id="UP000437862">
    <property type="component" value="Chromosome"/>
</dbReference>
<comment type="subcellular location">
    <subcellularLocation>
        <location evidence="1">Secreted</location>
    </subcellularLocation>
</comment>
<dbReference type="AlphaFoldDB" id="A0A562Q3H7"/>
<sequence>MGFSRKAIALCLIIAQLPMGSALANIYTPGSFSVDGAGSANYTIPIEVPPGTNGIAPNLALSYSSQSGVGQLGKGWALSGLSSITRCARTVAQDGALGGVNFDANDRFCLDGQRLVVVNGKAYGADGAEYRTERESFSKVMSYGAAGSGPAYFKVWTKSGQIVEYGATTDSRIEAQSKAAVRVWAVNRIQDISTNYLTVSYTEDSTNGEFYPAQISYTGNVAAATTPYASIVFAYEDRSDLAPYYVAGSLVNATKRLSKVQTKVGTGIVKEYRLTYLPDSAQLRSRLTAVTECDAAGSCLPPTKFAWQDAGAVAFTPQSWFASDRAAMLGGVDKMNTVLTLDINGDGKMDFVHQNHASNSNFDTLSIRPAISTGNGFTFGSWIDTGATGDLVAADVNGDGKSDLVVVGYASSSVAITVLLSTGDGFSKLPTSTLALASGPSITGYAPRVHVLDIDGDGRADIVLEHEEEGYPTPPSKTWLAILKSTGVGFTSTGWSQVAQAADGAASLQSVVTAFPADLNGDGKMDMIVLWRKEYVDTSNIWILPLYSDGQKLVPGTWSDTGVQSWQSGVALIQMMVPLDVNGDGLTDIVFYQNKDSAATGAPSRWLYTFLSTGNGFIATSPARIDQVTYPEGISASTLIDTIVPTDLNSDGRIDLAVSHLYTDANWVKRLALQPIISTGVGYVPMNVVSTGIEWGTIKGMDYNREEPVMLERGPGLVYGDFNGDGKVDILQQRFTDSESPASFLTYIAAGAIGDLVTGIETGIGSKVVLSYAPLTNSSVYTKDSGASAAAYPLQDQQSAIYAVNSSAVSNGSGSFLTTTYAYGGMKRDITRQMNLGMRWNSVTDSTTGIVERTENRQDWPYVGMPSKRTSSTGSVTLNSTETTYSCTDFVSSSGCPSAANKRYFAFATQSVVKSADLNGTQFPTVTTTTAYDTWNAATSTWSDLAGIFGNPTEIKVSTSDGFIKKTTNVYKNDTANWFIGRVTRTTQTNTTP</sequence>
<organism evidence="7 8">
    <name type="scientific">Pseudoduganella flava</name>
    <dbReference type="NCBI Taxonomy" id="871742"/>
    <lineage>
        <taxon>Bacteria</taxon>
        <taxon>Pseudomonadati</taxon>
        <taxon>Pseudomonadota</taxon>
        <taxon>Betaproteobacteria</taxon>
        <taxon>Burkholderiales</taxon>
        <taxon>Oxalobacteraceae</taxon>
        <taxon>Telluria group</taxon>
        <taxon>Pseudoduganella</taxon>
    </lineage>
</organism>
<evidence type="ECO:0000313" key="6">
    <source>
        <dbReference type="EMBL" id="QGZ41354.1"/>
    </source>
</evidence>
<dbReference type="InterPro" id="IPR013517">
    <property type="entry name" value="FG-GAP"/>
</dbReference>
<dbReference type="InterPro" id="IPR003284">
    <property type="entry name" value="Sal_SpvB"/>
</dbReference>
<keyword evidence="9" id="KW-1185">Reference proteome</keyword>
<reference evidence="7" key="2">
    <citation type="submission" date="2019-07" db="EMBL/GenBank/DDBJ databases">
        <authorList>
            <person name="Whitman W."/>
            <person name="Huntemann M."/>
            <person name="Clum A."/>
            <person name="Pillay M."/>
            <person name="Palaniappan K."/>
            <person name="Varghese N."/>
            <person name="Mikhailova N."/>
            <person name="Stamatis D."/>
            <person name="Reddy T."/>
            <person name="Daum C."/>
            <person name="Shapiro N."/>
            <person name="Ivanova N."/>
            <person name="Kyrpides N."/>
            <person name="Woyke T."/>
        </authorList>
    </citation>
    <scope>NUCLEOTIDE SEQUENCE</scope>
    <source>
        <strain evidence="7">CGMCC 1.10685</strain>
    </source>
</reference>
<dbReference type="EMBL" id="VLKW01000001">
    <property type="protein sequence ID" value="TWI51299.1"/>
    <property type="molecule type" value="Genomic_DNA"/>
</dbReference>
<gene>
    <name evidence="6" type="ORF">GO485_21330</name>
    <name evidence="7" type="ORF">IP92_00283</name>
</gene>
<keyword evidence="3 5" id="KW-0732">Signal</keyword>
<dbReference type="Pfam" id="PF13517">
    <property type="entry name" value="FG-GAP_3"/>
    <property type="match status" value="1"/>
</dbReference>
<dbReference type="GO" id="GO:0005737">
    <property type="term" value="C:cytoplasm"/>
    <property type="evidence" value="ECO:0007669"/>
    <property type="project" value="InterPro"/>
</dbReference>
<dbReference type="RefSeq" id="WP_145872744.1">
    <property type="nucleotide sequence ID" value="NZ_CP046904.1"/>
</dbReference>
<dbReference type="Gene3D" id="2.130.10.130">
    <property type="entry name" value="Integrin alpha, N-terminal"/>
    <property type="match status" value="2"/>
</dbReference>
<name>A0A562Q3H7_9BURK</name>
<evidence type="ECO:0000313" key="7">
    <source>
        <dbReference type="EMBL" id="TWI51299.1"/>
    </source>
</evidence>
<evidence type="ECO:0000256" key="4">
    <source>
        <dbReference type="ARBA" id="ARBA00023026"/>
    </source>
</evidence>
<dbReference type="GO" id="GO:0005576">
    <property type="term" value="C:extracellular region"/>
    <property type="evidence" value="ECO:0007669"/>
    <property type="project" value="UniProtKB-SubCell"/>
</dbReference>
<accession>A0A562Q3H7</accession>
<reference evidence="7 8" key="1">
    <citation type="journal article" date="2015" name="Stand. Genomic Sci.">
        <title>Genomic Encyclopedia of Bacterial and Archaeal Type Strains, Phase III: the genomes of soil and plant-associated and newly described type strains.</title>
        <authorList>
            <person name="Whitman W.B."/>
            <person name="Woyke T."/>
            <person name="Klenk H.P."/>
            <person name="Zhou Y."/>
            <person name="Lilburn T.G."/>
            <person name="Beck B.J."/>
            <person name="De Vos P."/>
            <person name="Vandamme P."/>
            <person name="Eisen J.A."/>
            <person name="Garrity G."/>
            <person name="Hugenholtz P."/>
            <person name="Kyrpides N.C."/>
        </authorList>
    </citation>
    <scope>NUCLEOTIDE SEQUENCE [LARGE SCALE GENOMIC DNA]</scope>
    <source>
        <strain evidence="7 8">CGMCC 1.10685</strain>
    </source>
</reference>
<dbReference type="PANTHER" id="PTHR44103:SF1">
    <property type="entry name" value="PROPROTEIN CONVERTASE P"/>
    <property type="match status" value="1"/>
</dbReference>
<keyword evidence="2" id="KW-0964">Secreted</keyword>